<feature type="transmembrane region" description="Helical" evidence="5">
    <location>
        <begin position="101"/>
        <end position="123"/>
    </location>
</feature>
<evidence type="ECO:0000256" key="1">
    <source>
        <dbReference type="ARBA" id="ARBA00004141"/>
    </source>
</evidence>
<feature type="domain" description="Sodium/calcium exchanger membrane region" evidence="6">
    <location>
        <begin position="36"/>
        <end position="184"/>
    </location>
</feature>
<dbReference type="GO" id="GO:0005886">
    <property type="term" value="C:plasma membrane"/>
    <property type="evidence" value="ECO:0007669"/>
    <property type="project" value="TreeGrafter"/>
</dbReference>
<dbReference type="InterPro" id="IPR052946">
    <property type="entry name" value="Alkaline_pH_Ca-Antiporter"/>
</dbReference>
<dbReference type="Gene3D" id="1.20.1420.30">
    <property type="entry name" value="NCX, central ion-binding region"/>
    <property type="match status" value="1"/>
</dbReference>
<evidence type="ECO:0000313" key="10">
    <source>
        <dbReference type="Proteomes" id="UP000477951"/>
    </source>
</evidence>
<dbReference type="Proteomes" id="UP000436911">
    <property type="component" value="Unassembled WGS sequence"/>
</dbReference>
<protein>
    <submittedName>
        <fullName evidence="7">Calcium:proton antiporter</fullName>
    </submittedName>
</protein>
<feature type="transmembrane region" description="Helical" evidence="5">
    <location>
        <begin position="67"/>
        <end position="89"/>
    </location>
</feature>
<reference evidence="7 9" key="1">
    <citation type="submission" date="2018-08" db="EMBL/GenBank/DDBJ databases">
        <title>Genome sequencing of Agrobacterium vitis strain ICMP 10754.</title>
        <authorList>
            <person name="Visnovsky S.B."/>
            <person name="Pitman A.R."/>
        </authorList>
    </citation>
    <scope>NUCLEOTIDE SEQUENCE [LARGE SCALE GENOMIC DNA]</scope>
    <source>
        <strain evidence="7 9">ICMP 10754</strain>
    </source>
</reference>
<organism evidence="7 9">
    <name type="scientific">Agrobacterium vitis</name>
    <name type="common">Rhizobium vitis</name>
    <dbReference type="NCBI Taxonomy" id="373"/>
    <lineage>
        <taxon>Bacteria</taxon>
        <taxon>Pseudomonadati</taxon>
        <taxon>Pseudomonadota</taxon>
        <taxon>Alphaproteobacteria</taxon>
        <taxon>Hyphomicrobiales</taxon>
        <taxon>Rhizobiaceae</taxon>
        <taxon>Rhizobium/Agrobacterium group</taxon>
        <taxon>Agrobacterium</taxon>
    </lineage>
</organism>
<evidence type="ECO:0000259" key="6">
    <source>
        <dbReference type="Pfam" id="PF01699"/>
    </source>
</evidence>
<evidence type="ECO:0000313" key="8">
    <source>
        <dbReference type="EMBL" id="MUZ74261.1"/>
    </source>
</evidence>
<evidence type="ECO:0000256" key="3">
    <source>
        <dbReference type="ARBA" id="ARBA00022989"/>
    </source>
</evidence>
<comment type="caution">
    <text evidence="7">The sequence shown here is derived from an EMBL/GenBank/DDBJ whole genome shotgun (WGS) entry which is preliminary data.</text>
</comment>
<dbReference type="PANTHER" id="PTHR37958:SF1">
    <property type="entry name" value="SODIUM-POTASSIUM_PROTON ANTIPORTER CHAA"/>
    <property type="match status" value="1"/>
</dbReference>
<keyword evidence="4 5" id="KW-0472">Membrane</keyword>
<evidence type="ECO:0000313" key="9">
    <source>
        <dbReference type="Proteomes" id="UP000436911"/>
    </source>
</evidence>
<dbReference type="Pfam" id="PF01699">
    <property type="entry name" value="Na_Ca_ex"/>
    <property type="match status" value="2"/>
</dbReference>
<feature type="transmembrane region" description="Helical" evidence="5">
    <location>
        <begin position="9"/>
        <end position="28"/>
    </location>
</feature>
<gene>
    <name evidence="7" type="ORF">DXT89_18605</name>
    <name evidence="8" type="ORF">GOZ90_16355</name>
</gene>
<feature type="domain" description="Sodium/calcium exchanger membrane region" evidence="6">
    <location>
        <begin position="243"/>
        <end position="384"/>
    </location>
</feature>
<feature type="transmembrane region" description="Helical" evidence="5">
    <location>
        <begin position="34"/>
        <end position="55"/>
    </location>
</feature>
<dbReference type="EMBL" id="QUSG01000012">
    <property type="protein sequence ID" value="KAA3525338.1"/>
    <property type="molecule type" value="Genomic_DNA"/>
</dbReference>
<dbReference type="OrthoDB" id="9787814at2"/>
<dbReference type="PANTHER" id="PTHR37958">
    <property type="entry name" value="SODIUM-POTASSIUM/PROTON ANTIPORTER CHAA"/>
    <property type="match status" value="1"/>
</dbReference>
<comment type="subcellular location">
    <subcellularLocation>
        <location evidence="1">Membrane</location>
        <topology evidence="1">Multi-pass membrane protein</topology>
    </subcellularLocation>
</comment>
<feature type="transmembrane region" description="Helical" evidence="5">
    <location>
        <begin position="135"/>
        <end position="156"/>
    </location>
</feature>
<dbReference type="InterPro" id="IPR044880">
    <property type="entry name" value="NCX_ion-bd_dom_sf"/>
</dbReference>
<name>A0A368NI10_AGRVI</name>
<accession>A0A368NI10</accession>
<evidence type="ECO:0000256" key="4">
    <source>
        <dbReference type="ARBA" id="ARBA00023136"/>
    </source>
</evidence>
<dbReference type="AlphaFoldDB" id="A0A368NI10"/>
<feature type="transmembrane region" description="Helical" evidence="5">
    <location>
        <begin position="308"/>
        <end position="331"/>
    </location>
</feature>
<dbReference type="GO" id="GO:0015385">
    <property type="term" value="F:sodium:proton antiporter activity"/>
    <property type="evidence" value="ECO:0007669"/>
    <property type="project" value="TreeGrafter"/>
</dbReference>
<keyword evidence="3 5" id="KW-1133">Transmembrane helix</keyword>
<keyword evidence="2 5" id="KW-0812">Transmembrane</keyword>
<evidence type="ECO:0000313" key="7">
    <source>
        <dbReference type="EMBL" id="KAA3525338.1"/>
    </source>
</evidence>
<dbReference type="Proteomes" id="UP000477951">
    <property type="component" value="Unassembled WGS sequence"/>
</dbReference>
<evidence type="ECO:0000256" key="5">
    <source>
        <dbReference type="SAM" id="Phobius"/>
    </source>
</evidence>
<sequence>MTVLLREKSLLIPIALAIAVFFLEHSLIEAGPTISLIAAAVLIGGILVASIRVAHHAEILARRVGDPYGTMILTLSAVAVEVLILAIMMQGESSPTLVRDTIYSAVMLDINGILGLAALLGGLKHGEQPYNDDSGKTYGVMILTAMGISMIVPEFIPVDKWTYYSTFTIFAMLALYGLFLRMQVGQHSYFFSYSYTGRAAPKAATTAKAPSNGVEATKSAAEPLQAPQEALPHDEEDGSIASSIAVILFGVVLIGVLAEFMSALMTEGLRDTGAPPTIMAIVVATISAAPEIMTALRAALRNRMQATVNIAMGASLSTVILTVPVMEAIALYTGQPFIMAMTPVQTVMVLITLVAAAINLNDGETNAIEGMTHFILFATFIMLSALGL</sequence>
<evidence type="ECO:0000256" key="2">
    <source>
        <dbReference type="ARBA" id="ARBA00022692"/>
    </source>
</evidence>
<feature type="transmembrane region" description="Helical" evidence="5">
    <location>
        <begin position="162"/>
        <end position="180"/>
    </location>
</feature>
<dbReference type="GO" id="GO:0015386">
    <property type="term" value="F:potassium:proton antiporter activity"/>
    <property type="evidence" value="ECO:0007669"/>
    <property type="project" value="TreeGrafter"/>
</dbReference>
<feature type="transmembrane region" description="Helical" evidence="5">
    <location>
        <begin position="370"/>
        <end position="387"/>
    </location>
</feature>
<feature type="transmembrane region" description="Helical" evidence="5">
    <location>
        <begin position="244"/>
        <end position="265"/>
    </location>
</feature>
<feature type="transmembrane region" description="Helical" evidence="5">
    <location>
        <begin position="277"/>
        <end position="296"/>
    </location>
</feature>
<dbReference type="EMBL" id="WPHR01000014">
    <property type="protein sequence ID" value="MUZ74261.1"/>
    <property type="molecule type" value="Genomic_DNA"/>
</dbReference>
<dbReference type="InterPro" id="IPR004837">
    <property type="entry name" value="NaCa_Exmemb"/>
</dbReference>
<reference evidence="8 10" key="2">
    <citation type="submission" date="2019-12" db="EMBL/GenBank/DDBJ databases">
        <title>Whole-genome sequencing of Allorhizobium vitis.</title>
        <authorList>
            <person name="Gan H.M."/>
            <person name="Szegedi E."/>
            <person name="Burr T."/>
            <person name="Savka M.A."/>
        </authorList>
    </citation>
    <scope>NUCLEOTIDE SEQUENCE [LARGE SCALE GENOMIC DNA]</scope>
    <source>
        <strain evidence="8 10">CG516</strain>
    </source>
</reference>
<feature type="transmembrane region" description="Helical" evidence="5">
    <location>
        <begin position="337"/>
        <end position="358"/>
    </location>
</feature>
<proteinExistence type="predicted"/>